<accession>A0A926FE17</accession>
<dbReference type="Proteomes" id="UP000647416">
    <property type="component" value="Unassembled WGS sequence"/>
</dbReference>
<dbReference type="RefSeq" id="WP_262432769.1">
    <property type="nucleotide sequence ID" value="NZ_JACRTE010000038.1"/>
</dbReference>
<gene>
    <name evidence="1" type="ORF">H8706_11580</name>
</gene>
<evidence type="ECO:0000313" key="1">
    <source>
        <dbReference type="EMBL" id="MBC8597497.1"/>
    </source>
</evidence>
<dbReference type="AlphaFoldDB" id="A0A926FE17"/>
<reference evidence="1" key="1">
    <citation type="submission" date="2020-08" db="EMBL/GenBank/DDBJ databases">
        <title>Genome public.</title>
        <authorList>
            <person name="Liu C."/>
            <person name="Sun Q."/>
        </authorList>
    </citation>
    <scope>NUCLEOTIDE SEQUENCE</scope>
    <source>
        <strain evidence="1">NSJ-50</strain>
    </source>
</reference>
<name>A0A926FE17_9FIRM</name>
<proteinExistence type="predicted"/>
<comment type="caution">
    <text evidence="1">The sequence shown here is derived from an EMBL/GenBank/DDBJ whole genome shotgun (WGS) entry which is preliminary data.</text>
</comment>
<sequence length="66" mass="7528">MCEKINDRLNGSGCTDITAYEAMKAVRREERRNLIAELKALANKHGYRIVSTIRLKDMDGDTINDE</sequence>
<evidence type="ECO:0000313" key="2">
    <source>
        <dbReference type="Proteomes" id="UP000647416"/>
    </source>
</evidence>
<keyword evidence="2" id="KW-1185">Reference proteome</keyword>
<dbReference type="EMBL" id="JACRTE010000038">
    <property type="protein sequence ID" value="MBC8597497.1"/>
    <property type="molecule type" value="Genomic_DNA"/>
</dbReference>
<organism evidence="1 2">
    <name type="scientific">Qingrenia yutianensis</name>
    <dbReference type="NCBI Taxonomy" id="2763676"/>
    <lineage>
        <taxon>Bacteria</taxon>
        <taxon>Bacillati</taxon>
        <taxon>Bacillota</taxon>
        <taxon>Clostridia</taxon>
        <taxon>Eubacteriales</taxon>
        <taxon>Oscillospiraceae</taxon>
        <taxon>Qingrenia</taxon>
    </lineage>
</organism>
<protein>
    <submittedName>
        <fullName evidence="1">Uncharacterized protein</fullName>
    </submittedName>
</protein>